<dbReference type="EMBL" id="JBHUJC010000025">
    <property type="protein sequence ID" value="MFD2276503.1"/>
    <property type="molecule type" value="Genomic_DNA"/>
</dbReference>
<accession>A0ABW5E1W3</accession>
<keyword evidence="2" id="KW-1185">Reference proteome</keyword>
<proteinExistence type="predicted"/>
<evidence type="ECO:0000313" key="2">
    <source>
        <dbReference type="Proteomes" id="UP001597297"/>
    </source>
</evidence>
<protein>
    <recommendedName>
        <fullName evidence="3">DUF885 domain-containing protein</fullName>
    </recommendedName>
</protein>
<organism evidence="1 2">
    <name type="scientific">Rubritalea spongiae</name>
    <dbReference type="NCBI Taxonomy" id="430797"/>
    <lineage>
        <taxon>Bacteria</taxon>
        <taxon>Pseudomonadati</taxon>
        <taxon>Verrucomicrobiota</taxon>
        <taxon>Verrucomicrobiia</taxon>
        <taxon>Verrucomicrobiales</taxon>
        <taxon>Rubritaleaceae</taxon>
        <taxon>Rubritalea</taxon>
    </lineage>
</organism>
<reference evidence="2" key="1">
    <citation type="journal article" date="2019" name="Int. J. Syst. Evol. Microbiol.">
        <title>The Global Catalogue of Microorganisms (GCM) 10K type strain sequencing project: providing services to taxonomists for standard genome sequencing and annotation.</title>
        <authorList>
            <consortium name="The Broad Institute Genomics Platform"/>
            <consortium name="The Broad Institute Genome Sequencing Center for Infectious Disease"/>
            <person name="Wu L."/>
            <person name="Ma J."/>
        </authorList>
    </citation>
    <scope>NUCLEOTIDE SEQUENCE [LARGE SCALE GENOMIC DNA]</scope>
    <source>
        <strain evidence="2">JCM 16545</strain>
    </source>
</reference>
<dbReference type="RefSeq" id="WP_377093022.1">
    <property type="nucleotide sequence ID" value="NZ_JBHSJM010000001.1"/>
</dbReference>
<comment type="caution">
    <text evidence="1">The sequence shown here is derived from an EMBL/GenBank/DDBJ whole genome shotgun (WGS) entry which is preliminary data.</text>
</comment>
<name>A0ABW5E1W3_9BACT</name>
<sequence>MLRKKWQKLIFTIFTLLLLGGVATWTWLNHQLTEAQTKWENVQQRAVQAAVYTDLDTFLDESTGESPRFLDNFESINQLLVEHEMSYDPFTLPKLHSIPSIDGSKSPSEIAEDLKSALITPPEGDNAQNIYRAILDSLADTEDDLLAWTTAIKNAKGLSKTAFKENSFIYPIAAFRSAHHLLQLRAYCHWKLGNYELSDLETIDQQRELLYKYGKSLLSETVAIAIDLTFENTRLALIKDDSIPLDKAKSLMTFYRPLAASENLQKAMQTELLLQIEYFNALIEDRPHPFLECSDLMTYLPMALKARIRAEMVDFQLNNYFDKDFVTNLGKLKQSAEEFEQNIHNKEYSFFTTLFLDTFLIGVEFYHSAALKSQMSLAISNLEAACTLYKREQGTYPPSLSELTPHYISTLPTIPHINRPYSYFKQKASISIHGKLPLKHYDDIEVATTLPNT</sequence>
<evidence type="ECO:0000313" key="1">
    <source>
        <dbReference type="EMBL" id="MFD2276503.1"/>
    </source>
</evidence>
<gene>
    <name evidence="1" type="ORF">ACFSQZ_08500</name>
</gene>
<evidence type="ECO:0008006" key="3">
    <source>
        <dbReference type="Google" id="ProtNLM"/>
    </source>
</evidence>
<dbReference type="Proteomes" id="UP001597297">
    <property type="component" value="Unassembled WGS sequence"/>
</dbReference>